<dbReference type="SUPFAM" id="SSF52540">
    <property type="entry name" value="P-loop containing nucleoside triphosphate hydrolases"/>
    <property type="match status" value="1"/>
</dbReference>
<dbReference type="EMBL" id="UHJG01000003">
    <property type="protein sequence ID" value="SUQ37484.1"/>
    <property type="molecule type" value="Genomic_DNA"/>
</dbReference>
<dbReference type="RefSeq" id="WP_038251865.1">
    <property type="nucleotide sequence ID" value="NZ_CCYO01000001.1"/>
</dbReference>
<dbReference type="InterPro" id="IPR027417">
    <property type="entry name" value="P-loop_NTPase"/>
</dbReference>
<protein>
    <submittedName>
        <fullName evidence="1">Putative type IV secretion system protein IcmB/DotO</fullName>
    </submittedName>
</protein>
<evidence type="ECO:0000313" key="2">
    <source>
        <dbReference type="Proteomes" id="UP000255169"/>
    </source>
</evidence>
<dbReference type="Proteomes" id="UP000255169">
    <property type="component" value="Unassembled WGS sequence"/>
</dbReference>
<dbReference type="GeneID" id="66881343"/>
<gene>
    <name evidence="1" type="ORF">NCTC10476_03613</name>
</gene>
<dbReference type="OrthoDB" id="7229084at2"/>
<keyword evidence="2" id="KW-1185">Reference proteome</keyword>
<evidence type="ECO:0000313" key="1">
    <source>
        <dbReference type="EMBL" id="SUQ37484.1"/>
    </source>
</evidence>
<name>A0A0A8VCL1_YERRU</name>
<reference evidence="1 2" key="1">
    <citation type="submission" date="2018-06" db="EMBL/GenBank/DDBJ databases">
        <authorList>
            <consortium name="Pathogen Informatics"/>
            <person name="Doyle S."/>
        </authorList>
    </citation>
    <scope>NUCLEOTIDE SEQUENCE [LARGE SCALE GENOMIC DNA]</scope>
    <source>
        <strain evidence="1 2">NCTC10476</strain>
    </source>
</reference>
<organism evidence="1 2">
    <name type="scientific">Yersinia ruckeri</name>
    <dbReference type="NCBI Taxonomy" id="29486"/>
    <lineage>
        <taxon>Bacteria</taxon>
        <taxon>Pseudomonadati</taxon>
        <taxon>Pseudomonadota</taxon>
        <taxon>Gammaproteobacteria</taxon>
        <taxon>Enterobacterales</taxon>
        <taxon>Yersiniaceae</taxon>
        <taxon>Yersinia</taxon>
    </lineage>
</organism>
<accession>A0A0A8VCL1</accession>
<sequence length="1025" mass="115351">MKNPLVSALECVEEALAYASRYALGQDFTRYCDLRTTIGLTDDDKKRRPDMEASYIFVTEEGHYASVFEVEGTYCQFNEQQAITEEEKRDKALFSSYIDRLQTLLTSEFQTVGHKLSFVFERDPDKAREELRKLLAHQYRGLRRMGLDLTDILDERIEKLAPFVARERAFLVVYTSKEALATSERRDEEKRRDAILKAAPGARYGQNPLFHELEGLKIRHDTFVTTLENQFGNGDFGTRIRLMNAREFGFHLREEVERDSTSPDWKPFLPGDIKWPHGLPKGQDHSMLLAPHLNYQIFNSEPEADGSFVHLDGHWHATLALSLGPQQPETFSELFSKMSRRLPWRIRMDLMPNGLKVLGGKKMVLGMAALLPPLRSVYNSVQWLEHAGKSDPVCVMTVCASTWGRSKEVVKRNRTLLQKGLQSWGVCEVTGTFGDPIGAWVSTLTGANTLSIPSLMFPPLSAALALLPLQRPATPWADDASIVFATPDGKPYPVKLASSLQTKFTEIVAGEPGTGKTVALGALSEAILFSGQNNIPFLSYVDKGFGAQGLVKLVRDALPPDRKHEVVGLVLENSREHCKNPFDVQLGMKYPLTPELEFMVNICEALCVDPETGIPPNAQDCRQILTTVIETAFDNNADKDPVRYAPTIEPLVDTALEKTGLNHEYDAHWWQKTTWFEVRDLLFEKGELKAASRAHYQAMPELSDLQLYLNDADVLSRYGTITRHGSGESLLSYIERCLSDALRTYKMLAGRTVFELNPDTRVIAIDLNNVVGGKTRAGQVKTGLMYLYAGQLAAGHFELPQYRNELMSHLPEMYRPFHHERLTQLAQEVKTKIYDELHNAKDIPFIMSKLVTQDLENRKFFIRTVLSSQYLNHFPHEILKSANSLYLMQISHEDLPLLTEHFGVPMHTALAFRHIGSGASPDGSGTHFLACFRLKTGRVVQILKNTLGPKELWALNSTPKDAALRDQLYDLLDGRTARAILAESFPTGSAEKLINLRQKEAKETDHGNVINRLASELIAARGLQI</sequence>
<proteinExistence type="predicted"/>
<dbReference type="AlphaFoldDB" id="A0A0A8VCL1"/>